<name>G9ZCW9_9GAMM</name>
<proteinExistence type="predicted"/>
<sequence>MQRTTSSIGVWFAGRQATTGTTRVCWSRQVATSSVGAVATLAQPLILTHFGCGFGSGSLPMRRVNGSGSLFDACLPVRVVKWMGILSGYIWKSPLDAGCLN</sequence>
<dbReference type="EMBL" id="AGCM01000030">
    <property type="protein sequence ID" value="EHM55589.1"/>
    <property type="molecule type" value="Genomic_DNA"/>
</dbReference>
<dbReference type="HOGENOM" id="CLU_2286400_0_0_6"/>
<dbReference type="Proteomes" id="UP000004750">
    <property type="component" value="Unassembled WGS sequence"/>
</dbReference>
<organism evidence="1 2">
    <name type="scientific">Cardiobacterium valvarum F0432</name>
    <dbReference type="NCBI Taxonomy" id="797473"/>
    <lineage>
        <taxon>Bacteria</taxon>
        <taxon>Pseudomonadati</taxon>
        <taxon>Pseudomonadota</taxon>
        <taxon>Gammaproteobacteria</taxon>
        <taxon>Cardiobacteriales</taxon>
        <taxon>Cardiobacteriaceae</taxon>
        <taxon>Cardiobacterium</taxon>
    </lineage>
</organism>
<protein>
    <submittedName>
        <fullName evidence="1">Uncharacterized protein</fullName>
    </submittedName>
</protein>
<gene>
    <name evidence="1" type="ORF">HMPREF9080_00598</name>
</gene>
<comment type="caution">
    <text evidence="1">The sequence shown here is derived from an EMBL/GenBank/DDBJ whole genome shotgun (WGS) entry which is preliminary data.</text>
</comment>
<accession>G9ZCW9</accession>
<evidence type="ECO:0000313" key="2">
    <source>
        <dbReference type="Proteomes" id="UP000004750"/>
    </source>
</evidence>
<dbReference type="STRING" id="797473.HMPREF9080_00598"/>
<reference evidence="1 2" key="1">
    <citation type="submission" date="2011-08" db="EMBL/GenBank/DDBJ databases">
        <authorList>
            <person name="Weinstock G."/>
            <person name="Sodergren E."/>
            <person name="Clifton S."/>
            <person name="Fulton L."/>
            <person name="Fulton B."/>
            <person name="Courtney L."/>
            <person name="Fronick C."/>
            <person name="Harrison M."/>
            <person name="Strong C."/>
            <person name="Farmer C."/>
            <person name="Delahaunty K."/>
            <person name="Markovic C."/>
            <person name="Hall O."/>
            <person name="Minx P."/>
            <person name="Tomlinson C."/>
            <person name="Mitreva M."/>
            <person name="Hou S."/>
            <person name="Chen J."/>
            <person name="Wollam A."/>
            <person name="Pepin K.H."/>
            <person name="Johnson M."/>
            <person name="Bhonagiri V."/>
            <person name="Zhang X."/>
            <person name="Suruliraj S."/>
            <person name="Warren W."/>
            <person name="Chinwalla A."/>
            <person name="Mardis E.R."/>
            <person name="Wilson R.K."/>
        </authorList>
    </citation>
    <scope>NUCLEOTIDE SEQUENCE [LARGE SCALE GENOMIC DNA]</scope>
    <source>
        <strain evidence="1 2">F0432</strain>
    </source>
</reference>
<dbReference type="AlphaFoldDB" id="G9ZCW9"/>
<evidence type="ECO:0000313" key="1">
    <source>
        <dbReference type="EMBL" id="EHM55589.1"/>
    </source>
</evidence>